<dbReference type="EMBL" id="LSMT01000166">
    <property type="protein sequence ID" value="PFX24828.1"/>
    <property type="molecule type" value="Genomic_DNA"/>
</dbReference>
<dbReference type="OrthoDB" id="10374929at2759"/>
<accession>A0A2B4S8C5</accession>
<evidence type="ECO:0000313" key="4">
    <source>
        <dbReference type="Proteomes" id="UP000225706"/>
    </source>
</evidence>
<sequence>MKITFLTEEWTQSTKGGRSTLIRQLAIELAKLENVEISILIPNASLEDKEDAKKFDIKVFEPEKFLDFKPVECLQFLPEGFSTDFIVSHGLELGRYGAVIQNILHCQWIHFVVSNAEEEAMFQNYEGAISEGQKEHKTEVEFCKRAHLAVTVGHKLNESFHSALRHCEREIFNLIPGILEEFVNKSEKVRDSKNFEILVFGRGDTKDFELKGLHIAAEAVAHLNEHDPTYILKVVGAPEGEQEKLAEKLKGHKISPSQLRVRSFYKERRKLAELFLEVDLVLMPSGTEGFGLTALEALSAGVPILITNNSGLAEALNELPLGDSCIVNSEADWADKIKQARKRLKTRLREANILRDEYKKEYCWRNQCAGFVEKLRTLHSGFAEEVQRDSQDKRCSAQKQEAVTDLEKGRENEDGPKAKKRQGAISKQDPSTSKKSEESIKLIPRGKKVHWLT</sequence>
<keyword evidence="4" id="KW-1185">Reference proteome</keyword>
<protein>
    <submittedName>
        <fullName evidence="3">D-inositol 3-phosphate glycosyltransferase</fullName>
    </submittedName>
</protein>
<dbReference type="AlphaFoldDB" id="A0A2B4S8C5"/>
<feature type="region of interest" description="Disordered" evidence="2">
    <location>
        <begin position="388"/>
        <end position="440"/>
    </location>
</feature>
<dbReference type="Gene3D" id="3.40.50.2000">
    <property type="entry name" value="Glycogen Phosphorylase B"/>
    <property type="match status" value="2"/>
</dbReference>
<name>A0A2B4S8C5_STYPI</name>
<proteinExistence type="predicted"/>
<dbReference type="PANTHER" id="PTHR12526">
    <property type="entry name" value="GLYCOSYLTRANSFERASE"/>
    <property type="match status" value="1"/>
</dbReference>
<dbReference type="GO" id="GO:0016740">
    <property type="term" value="F:transferase activity"/>
    <property type="evidence" value="ECO:0007669"/>
    <property type="project" value="UniProtKB-KW"/>
</dbReference>
<dbReference type="SUPFAM" id="SSF53756">
    <property type="entry name" value="UDP-Glycosyltransferase/glycogen phosphorylase"/>
    <property type="match status" value="1"/>
</dbReference>
<dbReference type="Proteomes" id="UP000225706">
    <property type="component" value="Unassembled WGS sequence"/>
</dbReference>
<reference evidence="4" key="1">
    <citation type="journal article" date="2017" name="bioRxiv">
        <title>Comparative analysis of the genomes of Stylophora pistillata and Acropora digitifera provides evidence for extensive differences between species of corals.</title>
        <authorList>
            <person name="Voolstra C.R."/>
            <person name="Li Y."/>
            <person name="Liew Y.J."/>
            <person name="Baumgarten S."/>
            <person name="Zoccola D."/>
            <person name="Flot J.-F."/>
            <person name="Tambutte S."/>
            <person name="Allemand D."/>
            <person name="Aranda M."/>
        </authorList>
    </citation>
    <scope>NUCLEOTIDE SEQUENCE [LARGE SCALE GENOMIC DNA]</scope>
</reference>
<gene>
    <name evidence="3" type="primary">mshA</name>
    <name evidence="3" type="ORF">AWC38_SpisGene10552</name>
</gene>
<dbReference type="CDD" id="cd03801">
    <property type="entry name" value="GT4_PimA-like"/>
    <property type="match status" value="1"/>
</dbReference>
<comment type="caution">
    <text evidence="3">The sequence shown here is derived from an EMBL/GenBank/DDBJ whole genome shotgun (WGS) entry which is preliminary data.</text>
</comment>
<keyword evidence="1" id="KW-0175">Coiled coil</keyword>
<dbReference type="Pfam" id="PF20706">
    <property type="entry name" value="GT4-conflict"/>
    <property type="match status" value="1"/>
</dbReference>
<feature type="coiled-coil region" evidence="1">
    <location>
        <begin position="334"/>
        <end position="361"/>
    </location>
</feature>
<feature type="compositionally biased region" description="Basic and acidic residues" evidence="2">
    <location>
        <begin position="405"/>
        <end position="417"/>
    </location>
</feature>
<organism evidence="3 4">
    <name type="scientific">Stylophora pistillata</name>
    <name type="common">Smooth cauliflower coral</name>
    <dbReference type="NCBI Taxonomy" id="50429"/>
    <lineage>
        <taxon>Eukaryota</taxon>
        <taxon>Metazoa</taxon>
        <taxon>Cnidaria</taxon>
        <taxon>Anthozoa</taxon>
        <taxon>Hexacorallia</taxon>
        <taxon>Scleractinia</taxon>
        <taxon>Astrocoeniina</taxon>
        <taxon>Pocilloporidae</taxon>
        <taxon>Stylophora</taxon>
    </lineage>
</organism>
<keyword evidence="3" id="KW-0808">Transferase</keyword>
<evidence type="ECO:0000256" key="1">
    <source>
        <dbReference type="SAM" id="Coils"/>
    </source>
</evidence>
<evidence type="ECO:0000256" key="2">
    <source>
        <dbReference type="SAM" id="MobiDB-lite"/>
    </source>
</evidence>
<evidence type="ECO:0000313" key="3">
    <source>
        <dbReference type="EMBL" id="PFX24828.1"/>
    </source>
</evidence>